<name>A0ABQ5VS42_9RHOB</name>
<proteinExistence type="predicted"/>
<accession>A0ABQ5VS42</accession>
<dbReference type="SUPFAM" id="SSF52540">
    <property type="entry name" value="P-loop containing nucleoside triphosphate hydrolases"/>
    <property type="match status" value="1"/>
</dbReference>
<evidence type="ECO:0008006" key="3">
    <source>
        <dbReference type="Google" id="ProtNLM"/>
    </source>
</evidence>
<sequence length="298" mass="33524">MQKRGFICGAHRSGTTWLGKILETCTDCSVLHEPFNYAYGVESVPCWYPDAKVHNAVLTGLLADIFAGRARFKTQRDSDVKWKAVMRSITGGPDNIHYRRKLRANPKTLILKDPFVSRMAAMLCNQHDMYGVAMVRHPGAYLNALKRMGWGVPELGVDDCSLRQMRGDDAEEFAARVGRFWAQLNGDILDQVISSQGRIQLLRHEDLCENPLRESQKIIAHFGMQATAGTTSFLRQSTTGTTARARPGELHQFVRKTRDIPHSWRSNLSDGEYGAIMAECKEIYGRIYVSDDLMLASV</sequence>
<evidence type="ECO:0000313" key="1">
    <source>
        <dbReference type="EMBL" id="GLQ34011.1"/>
    </source>
</evidence>
<protein>
    <recommendedName>
        <fullName evidence="3">Sulfotransferase family protein</fullName>
    </recommendedName>
</protein>
<reference evidence="2" key="1">
    <citation type="journal article" date="2019" name="Int. J. Syst. Evol. Microbiol.">
        <title>The Global Catalogue of Microorganisms (GCM) 10K type strain sequencing project: providing services to taxonomists for standard genome sequencing and annotation.</title>
        <authorList>
            <consortium name="The Broad Institute Genomics Platform"/>
            <consortium name="The Broad Institute Genome Sequencing Center for Infectious Disease"/>
            <person name="Wu L."/>
            <person name="Ma J."/>
        </authorList>
    </citation>
    <scope>NUCLEOTIDE SEQUENCE [LARGE SCALE GENOMIC DNA]</scope>
    <source>
        <strain evidence="2">NBRC 110140</strain>
    </source>
</reference>
<keyword evidence="2" id="KW-1185">Reference proteome</keyword>
<dbReference type="Pfam" id="PF13469">
    <property type="entry name" value="Sulfotransfer_3"/>
    <property type="match status" value="1"/>
</dbReference>
<dbReference type="EMBL" id="BSNN01000002">
    <property type="protein sequence ID" value="GLQ34011.1"/>
    <property type="molecule type" value="Genomic_DNA"/>
</dbReference>
<dbReference type="InterPro" id="IPR027417">
    <property type="entry name" value="P-loop_NTPase"/>
</dbReference>
<comment type="caution">
    <text evidence="1">The sequence shown here is derived from an EMBL/GenBank/DDBJ whole genome shotgun (WGS) entry which is preliminary data.</text>
</comment>
<dbReference type="Gene3D" id="3.40.50.300">
    <property type="entry name" value="P-loop containing nucleotide triphosphate hydrolases"/>
    <property type="match status" value="1"/>
</dbReference>
<gene>
    <name evidence="1" type="ORF">GCM10007939_02940</name>
</gene>
<dbReference type="PANTHER" id="PTHR10704:SF44">
    <property type="entry name" value="LD35051P-RELATED"/>
    <property type="match status" value="1"/>
</dbReference>
<evidence type="ECO:0000313" key="2">
    <source>
        <dbReference type="Proteomes" id="UP001156694"/>
    </source>
</evidence>
<dbReference type="PANTHER" id="PTHR10704">
    <property type="entry name" value="CARBOHYDRATE SULFOTRANSFERASE"/>
    <property type="match status" value="1"/>
</dbReference>
<organism evidence="1 2">
    <name type="scientific">Amylibacter marinus</name>
    <dbReference type="NCBI Taxonomy" id="1475483"/>
    <lineage>
        <taxon>Bacteria</taxon>
        <taxon>Pseudomonadati</taxon>
        <taxon>Pseudomonadota</taxon>
        <taxon>Alphaproteobacteria</taxon>
        <taxon>Rhodobacterales</taxon>
        <taxon>Paracoccaceae</taxon>
        <taxon>Amylibacter</taxon>
    </lineage>
</organism>
<dbReference type="RefSeq" id="WP_284375493.1">
    <property type="nucleotide sequence ID" value="NZ_BSNN01000002.1"/>
</dbReference>
<dbReference type="InterPro" id="IPR051135">
    <property type="entry name" value="Gal/GlcNAc/GalNAc_ST"/>
</dbReference>
<dbReference type="Proteomes" id="UP001156694">
    <property type="component" value="Unassembled WGS sequence"/>
</dbReference>